<name>A0ABY5MH42_9HYPH</name>
<evidence type="ECO:0000313" key="1">
    <source>
        <dbReference type="EMBL" id="UUP17330.1"/>
    </source>
</evidence>
<protein>
    <submittedName>
        <fullName evidence="1">Uncharacterized protein</fullName>
    </submittedName>
</protein>
<evidence type="ECO:0000313" key="2">
    <source>
        <dbReference type="Proteomes" id="UP001342418"/>
    </source>
</evidence>
<dbReference type="RefSeq" id="WP_338529677.1">
    <property type="nucleotide sequence ID" value="NZ_CP030941.1"/>
</dbReference>
<keyword evidence="2" id="KW-1185">Reference proteome</keyword>
<reference evidence="1 2" key="1">
    <citation type="submission" date="2018-07" db="EMBL/GenBank/DDBJ databases">
        <title>Genome sequence of Nitratireductor thuwali#1536.</title>
        <authorList>
            <person name="Michoud G."/>
            <person name="Merlino G."/>
            <person name="Sefrji F.O."/>
            <person name="Daffonchio D."/>
        </authorList>
    </citation>
    <scope>NUCLEOTIDE SEQUENCE [LARGE SCALE GENOMIC DNA]</scope>
    <source>
        <strain evidence="2">Nit1536</strain>
    </source>
</reference>
<dbReference type="EMBL" id="CP030941">
    <property type="protein sequence ID" value="UUP17330.1"/>
    <property type="molecule type" value="Genomic_DNA"/>
</dbReference>
<organism evidence="1 2">
    <name type="scientific">Nitratireductor thuwali</name>
    <dbReference type="NCBI Taxonomy" id="2267699"/>
    <lineage>
        <taxon>Bacteria</taxon>
        <taxon>Pseudomonadati</taxon>
        <taxon>Pseudomonadota</taxon>
        <taxon>Alphaproteobacteria</taxon>
        <taxon>Hyphomicrobiales</taxon>
        <taxon>Phyllobacteriaceae</taxon>
        <taxon>Nitratireductor</taxon>
    </lineage>
</organism>
<sequence length="136" mass="14652">MAKRGSAIGFFGLFGRSEDMRRLDEAMRRYGLHPAQVPEAVKLATVGLMAESAKGEPPPDAYPAVGSFMAYCLMGEGEYAAVNGEGATDAMAGRLERALEEGEGPDTELVLLFLHAKLVSPVLIDRYDLRAEDQSS</sequence>
<dbReference type="Proteomes" id="UP001342418">
    <property type="component" value="Chromosome"/>
</dbReference>
<gene>
    <name evidence="1" type="ORF">NTH_01794</name>
</gene>
<proteinExistence type="predicted"/>
<accession>A0ABY5MH42</accession>